<gene>
    <name evidence="2" type="ORF">OG549_08070</name>
</gene>
<accession>A0AAU2UZP1</accession>
<dbReference type="CDD" id="cd05403">
    <property type="entry name" value="NT_KNTase_like"/>
    <property type="match status" value="1"/>
</dbReference>
<name>A0AAU2UZP1_9ACTN</name>
<dbReference type="Gene3D" id="3.30.460.10">
    <property type="entry name" value="Beta Polymerase, domain 2"/>
    <property type="match status" value="1"/>
</dbReference>
<sequence length="156" mass="18022">MKRERATALVEEMLRRLDQDTGRPLELVDAVYLFGSYARGALEPHDVDIAVDFHRDEEMAARLVSMIEEFEGLDRCIPRPVRYDLIHWRDASTGSGAATGRSPAVLQRATIGWRFRTRREPARWMLFSSLRVRGEPCRPLQPADQARRQRLMENVS</sequence>
<proteinExistence type="predicted"/>
<dbReference type="EMBL" id="CP108318">
    <property type="protein sequence ID" value="WTW60602.1"/>
    <property type="molecule type" value="Genomic_DNA"/>
</dbReference>
<reference evidence="2" key="1">
    <citation type="submission" date="2022-10" db="EMBL/GenBank/DDBJ databases">
        <title>The complete genomes of actinobacterial strains from the NBC collection.</title>
        <authorList>
            <person name="Joergensen T.S."/>
            <person name="Alvarez Arevalo M."/>
            <person name="Sterndorff E.B."/>
            <person name="Faurdal D."/>
            <person name="Vuksanovic O."/>
            <person name="Mourched A.-S."/>
            <person name="Charusanti P."/>
            <person name="Shaw S."/>
            <person name="Blin K."/>
            <person name="Weber T."/>
        </authorList>
    </citation>
    <scope>NUCLEOTIDE SEQUENCE</scope>
    <source>
        <strain evidence="2">NBC_00003</strain>
    </source>
</reference>
<evidence type="ECO:0000259" key="1">
    <source>
        <dbReference type="Pfam" id="PF18765"/>
    </source>
</evidence>
<feature type="domain" description="Polymerase beta nucleotidyltransferase" evidence="1">
    <location>
        <begin position="28"/>
        <end position="68"/>
    </location>
</feature>
<dbReference type="AlphaFoldDB" id="A0AAU2UZP1"/>
<dbReference type="InterPro" id="IPR043519">
    <property type="entry name" value="NT_sf"/>
</dbReference>
<organism evidence="2">
    <name type="scientific">Streptomyces sp. NBC_00003</name>
    <dbReference type="NCBI Taxonomy" id="2903608"/>
    <lineage>
        <taxon>Bacteria</taxon>
        <taxon>Bacillati</taxon>
        <taxon>Actinomycetota</taxon>
        <taxon>Actinomycetes</taxon>
        <taxon>Kitasatosporales</taxon>
        <taxon>Streptomycetaceae</taxon>
        <taxon>Streptomyces</taxon>
    </lineage>
</organism>
<dbReference type="InterPro" id="IPR041633">
    <property type="entry name" value="Polbeta"/>
</dbReference>
<dbReference type="SUPFAM" id="SSF81301">
    <property type="entry name" value="Nucleotidyltransferase"/>
    <property type="match status" value="1"/>
</dbReference>
<dbReference type="Pfam" id="PF18765">
    <property type="entry name" value="Polbeta"/>
    <property type="match status" value="1"/>
</dbReference>
<protein>
    <submittedName>
        <fullName evidence="2">Nucleotidyltransferase domain-containing protein</fullName>
    </submittedName>
</protein>
<evidence type="ECO:0000313" key="2">
    <source>
        <dbReference type="EMBL" id="WTW60602.1"/>
    </source>
</evidence>